<dbReference type="InterPro" id="IPR046153">
    <property type="entry name" value="DUF6155"/>
</dbReference>
<dbReference type="RefSeq" id="WP_171682281.1">
    <property type="nucleotide sequence ID" value="NZ_WHNZ01000013.1"/>
</dbReference>
<reference evidence="1 2" key="1">
    <citation type="submission" date="2019-10" db="EMBL/GenBank/DDBJ databases">
        <title>Description of Paenibacillus pedi sp. nov.</title>
        <authorList>
            <person name="Carlier A."/>
            <person name="Qi S."/>
        </authorList>
    </citation>
    <scope>NUCLEOTIDE SEQUENCE [LARGE SCALE GENOMIC DNA]</scope>
    <source>
        <strain evidence="1 2">LMG 31457</strain>
    </source>
</reference>
<evidence type="ECO:0000313" key="2">
    <source>
        <dbReference type="Proteomes" id="UP000618579"/>
    </source>
</evidence>
<gene>
    <name evidence="1" type="ORF">GC097_05055</name>
</gene>
<accession>A0ABX1ZHN9</accession>
<dbReference type="Pfam" id="PF19652">
    <property type="entry name" value="DUF6155"/>
    <property type="match status" value="1"/>
</dbReference>
<sequence length="185" mass="21590">MSKLTIPQLKKELKSYGADTLISIIVDNYKSSPDVKKYIHMLLDPESTENQLFDEAKKKILHQFYPERGEAKLKLAEAKKAITEFDRLCNNQVKTIDLMIYYVELGVELANEYGDMYESYYYSMESTYANALQKIQTIDDNGLYFRFRDRLLGIVNDTDGMGWGFHDQLCEIYYGFAADYEDEIE</sequence>
<name>A0ABX1ZHN9_9BACL</name>
<keyword evidence="2" id="KW-1185">Reference proteome</keyword>
<comment type="caution">
    <text evidence="1">The sequence shown here is derived from an EMBL/GenBank/DDBJ whole genome shotgun (WGS) entry which is preliminary data.</text>
</comment>
<dbReference type="EMBL" id="WHNZ01000013">
    <property type="protein sequence ID" value="NOU99395.1"/>
    <property type="molecule type" value="Genomic_DNA"/>
</dbReference>
<evidence type="ECO:0000313" key="1">
    <source>
        <dbReference type="EMBL" id="NOU99395.1"/>
    </source>
</evidence>
<dbReference type="Proteomes" id="UP000618579">
    <property type="component" value="Unassembled WGS sequence"/>
</dbReference>
<proteinExistence type="predicted"/>
<organism evidence="1 2">
    <name type="scientific">Paenibacillus planticolens</name>
    <dbReference type="NCBI Taxonomy" id="2654976"/>
    <lineage>
        <taxon>Bacteria</taxon>
        <taxon>Bacillati</taxon>
        <taxon>Bacillota</taxon>
        <taxon>Bacilli</taxon>
        <taxon>Bacillales</taxon>
        <taxon>Paenibacillaceae</taxon>
        <taxon>Paenibacillus</taxon>
    </lineage>
</organism>
<protein>
    <submittedName>
        <fullName evidence="1">Uncharacterized protein</fullName>
    </submittedName>
</protein>